<evidence type="ECO:0000313" key="3">
    <source>
        <dbReference type="Proteomes" id="UP000031512"/>
    </source>
</evidence>
<evidence type="ECO:0000256" key="1">
    <source>
        <dbReference type="SAM" id="SignalP"/>
    </source>
</evidence>
<dbReference type="KEGG" id="beq:BEWA_047540"/>
<evidence type="ECO:0000313" key="2">
    <source>
        <dbReference type="EMBL" id="EKX72289.1"/>
    </source>
</evidence>
<dbReference type="GeneID" id="15804112"/>
<dbReference type="EMBL" id="ACOU01000007">
    <property type="protein sequence ID" value="EKX72289.1"/>
    <property type="molecule type" value="Genomic_DNA"/>
</dbReference>
<accession>L1LAM0</accession>
<dbReference type="AlphaFoldDB" id="L1LAM0"/>
<gene>
    <name evidence="2" type="ORF">BEWA_047540</name>
</gene>
<dbReference type="Proteomes" id="UP000031512">
    <property type="component" value="Unassembled WGS sequence"/>
</dbReference>
<protein>
    <submittedName>
        <fullName evidence="2">Signal peptide containing protein</fullName>
    </submittedName>
</protein>
<dbReference type="RefSeq" id="XP_004831741.1">
    <property type="nucleotide sequence ID" value="XM_004831684.1"/>
</dbReference>
<organism evidence="2 3">
    <name type="scientific">Theileria equi strain WA</name>
    <dbReference type="NCBI Taxonomy" id="1537102"/>
    <lineage>
        <taxon>Eukaryota</taxon>
        <taxon>Sar</taxon>
        <taxon>Alveolata</taxon>
        <taxon>Apicomplexa</taxon>
        <taxon>Aconoidasida</taxon>
        <taxon>Piroplasmida</taxon>
        <taxon>Theileriidae</taxon>
        <taxon>Theileria</taxon>
    </lineage>
</organism>
<sequence length="102" mass="11376">MNAVLRVPLLLIILSTRTTLAARTFGSSDDAQDVIHPVQHYDFEYVGDYPQKSPITLDLAREAPAVIMRAERKAAASESHYVVKPQYNGCYESKSFGENIDC</sequence>
<feature type="signal peptide" evidence="1">
    <location>
        <begin position="1"/>
        <end position="21"/>
    </location>
</feature>
<name>L1LAM0_THEEQ</name>
<keyword evidence="1" id="KW-0732">Signal</keyword>
<comment type="caution">
    <text evidence="2">The sequence shown here is derived from an EMBL/GenBank/DDBJ whole genome shotgun (WGS) entry which is preliminary data.</text>
</comment>
<keyword evidence="3" id="KW-1185">Reference proteome</keyword>
<dbReference type="VEuPathDB" id="PiroplasmaDB:BEWA_047540"/>
<reference evidence="2 3" key="1">
    <citation type="journal article" date="2012" name="BMC Genomics">
        <title>Comparative genomic analysis and phylogenetic position of Theileria equi.</title>
        <authorList>
            <person name="Kappmeyer L.S."/>
            <person name="Thiagarajan M."/>
            <person name="Herndon D.R."/>
            <person name="Ramsay J.D."/>
            <person name="Caler E."/>
            <person name="Djikeng A."/>
            <person name="Gillespie J.J."/>
            <person name="Lau A.O."/>
            <person name="Roalson E.H."/>
            <person name="Silva J.C."/>
            <person name="Silva M.G."/>
            <person name="Suarez C.E."/>
            <person name="Ueti M.W."/>
            <person name="Nene V.M."/>
            <person name="Mealey R.H."/>
            <person name="Knowles D.P."/>
            <person name="Brayton K.A."/>
        </authorList>
    </citation>
    <scope>NUCLEOTIDE SEQUENCE [LARGE SCALE GENOMIC DNA]</scope>
    <source>
        <strain evidence="2 3">WA</strain>
    </source>
</reference>
<proteinExistence type="predicted"/>
<feature type="chain" id="PRO_5003952954" evidence="1">
    <location>
        <begin position="22"/>
        <end position="102"/>
    </location>
</feature>